<feature type="compositionally biased region" description="Basic and acidic residues" evidence="1">
    <location>
        <begin position="165"/>
        <end position="184"/>
    </location>
</feature>
<dbReference type="InterPro" id="IPR011033">
    <property type="entry name" value="PRC_barrel-like_sf"/>
</dbReference>
<comment type="caution">
    <text evidence="4">The sequence shown here is derived from an EMBL/GenBank/DDBJ whole genome shotgun (WGS) entry which is preliminary data.</text>
</comment>
<gene>
    <name evidence="4" type="ORF">GCM10009849_32150</name>
</gene>
<organism evidence="4 5">
    <name type="scientific">Sinomonas flava</name>
    <dbReference type="NCBI Taxonomy" id="496857"/>
    <lineage>
        <taxon>Bacteria</taxon>
        <taxon>Bacillati</taxon>
        <taxon>Actinomycetota</taxon>
        <taxon>Actinomycetes</taxon>
        <taxon>Micrococcales</taxon>
        <taxon>Micrococcaceae</taxon>
        <taxon>Sinomonas</taxon>
    </lineage>
</organism>
<dbReference type="Pfam" id="PF09557">
    <property type="entry name" value="DUF2382"/>
    <property type="match status" value="1"/>
</dbReference>
<dbReference type="InterPro" id="IPR052967">
    <property type="entry name" value="Stress_Response_Assoc"/>
</dbReference>
<reference evidence="5" key="1">
    <citation type="journal article" date="2019" name="Int. J. Syst. Evol. Microbiol.">
        <title>The Global Catalogue of Microorganisms (GCM) 10K type strain sequencing project: providing services to taxonomists for standard genome sequencing and annotation.</title>
        <authorList>
            <consortium name="The Broad Institute Genomics Platform"/>
            <consortium name="The Broad Institute Genome Sequencing Center for Infectious Disease"/>
            <person name="Wu L."/>
            <person name="Ma J."/>
        </authorList>
    </citation>
    <scope>NUCLEOTIDE SEQUENCE [LARGE SCALE GENOMIC DNA]</scope>
    <source>
        <strain evidence="5">JCM 16034</strain>
    </source>
</reference>
<dbReference type="InterPro" id="IPR027275">
    <property type="entry name" value="PRC-brl_dom"/>
</dbReference>
<evidence type="ECO:0000313" key="4">
    <source>
        <dbReference type="EMBL" id="GAA2202696.1"/>
    </source>
</evidence>
<dbReference type="PANTHER" id="PTHR38463:SF1">
    <property type="entry name" value="STRESS RESPONSE PROTEIN YSNF"/>
    <property type="match status" value="1"/>
</dbReference>
<feature type="region of interest" description="Disordered" evidence="1">
    <location>
        <begin position="79"/>
        <end position="184"/>
    </location>
</feature>
<protein>
    <submittedName>
        <fullName evidence="4">PRC and DUF2382 domain-containing protein</fullName>
    </submittedName>
</protein>
<dbReference type="Proteomes" id="UP001500432">
    <property type="component" value="Unassembled WGS sequence"/>
</dbReference>
<feature type="region of interest" description="Disordered" evidence="1">
    <location>
        <begin position="206"/>
        <end position="226"/>
    </location>
</feature>
<feature type="compositionally biased region" description="Basic and acidic residues" evidence="1">
    <location>
        <begin position="206"/>
        <end position="219"/>
    </location>
</feature>
<feature type="compositionally biased region" description="Basic and acidic residues" evidence="1">
    <location>
        <begin position="79"/>
        <end position="99"/>
    </location>
</feature>
<evidence type="ECO:0000256" key="1">
    <source>
        <dbReference type="SAM" id="MobiDB-lite"/>
    </source>
</evidence>
<dbReference type="SUPFAM" id="SSF50346">
    <property type="entry name" value="PRC-barrel domain"/>
    <property type="match status" value="1"/>
</dbReference>
<accession>A0ABP5NT15</accession>
<dbReference type="InterPro" id="IPR019060">
    <property type="entry name" value="DUF2382"/>
</dbReference>
<feature type="domain" description="DUF2382" evidence="3">
    <location>
        <begin position="166"/>
        <end position="277"/>
    </location>
</feature>
<feature type="region of interest" description="Disordered" evidence="1">
    <location>
        <begin position="256"/>
        <end position="291"/>
    </location>
</feature>
<sequence>MVTREQFDTITPGNGDVIGQDGEKIGRIGDLYLDDDTNNPNWVTVKTGLFGTHESFVPLHDASVRGEDIVVPYTKDQVKDAPRVDPDGHLERTEEDRLYSHYGRTAPSYGTGEGVGGDGLRGDGRTDARAAGGVEPGYDEGTGTRRTDEVTGTEGDTSGPTTDDAMTRSEERLNVGTERQETGRARLRKYVTTENVTKTVPVQREEVRVEREPVTDENRGAAMDGPNLSEEEHEVTLHEERPVVDKETVPVERVKLGTETVTDEETVSEDVAKEHIDADGVQGEGLRRRNR</sequence>
<proteinExistence type="predicted"/>
<name>A0ABP5NT15_9MICC</name>
<keyword evidence="5" id="KW-1185">Reference proteome</keyword>
<dbReference type="Pfam" id="PF05239">
    <property type="entry name" value="PRC"/>
    <property type="match status" value="1"/>
</dbReference>
<dbReference type="RefSeq" id="WP_344300812.1">
    <property type="nucleotide sequence ID" value="NZ_BAAAQW010000011.1"/>
</dbReference>
<evidence type="ECO:0000259" key="3">
    <source>
        <dbReference type="Pfam" id="PF09557"/>
    </source>
</evidence>
<dbReference type="EMBL" id="BAAAQW010000011">
    <property type="protein sequence ID" value="GAA2202696.1"/>
    <property type="molecule type" value="Genomic_DNA"/>
</dbReference>
<feature type="region of interest" description="Disordered" evidence="1">
    <location>
        <begin position="1"/>
        <end position="22"/>
    </location>
</feature>
<feature type="domain" description="PRC-barrel" evidence="2">
    <location>
        <begin position="16"/>
        <end position="77"/>
    </location>
</feature>
<dbReference type="PANTHER" id="PTHR38463">
    <property type="entry name" value="STRESS RESPONSE PROTEIN YSNF"/>
    <property type="match status" value="1"/>
</dbReference>
<evidence type="ECO:0000259" key="2">
    <source>
        <dbReference type="Pfam" id="PF05239"/>
    </source>
</evidence>
<dbReference type="InterPro" id="IPR014747">
    <property type="entry name" value="Bac_photo_RC_H_C"/>
</dbReference>
<evidence type="ECO:0000313" key="5">
    <source>
        <dbReference type="Proteomes" id="UP001500432"/>
    </source>
</evidence>
<dbReference type="Gene3D" id="3.90.50.10">
    <property type="entry name" value="Photosynthetic Reaction Center, subunit H, domain 2"/>
    <property type="match status" value="1"/>
</dbReference>